<evidence type="ECO:0000256" key="8">
    <source>
        <dbReference type="ARBA" id="ARBA00023170"/>
    </source>
</evidence>
<keyword evidence="7 10" id="KW-0472">Membrane</keyword>
<evidence type="ECO:0000256" key="7">
    <source>
        <dbReference type="ARBA" id="ARBA00023136"/>
    </source>
</evidence>
<evidence type="ECO:0000256" key="2">
    <source>
        <dbReference type="ARBA" id="ARBA00022448"/>
    </source>
</evidence>
<keyword evidence="9 10" id="KW-0998">Cell outer membrane</keyword>
<evidence type="ECO:0000256" key="5">
    <source>
        <dbReference type="ARBA" id="ARBA00022729"/>
    </source>
</evidence>
<dbReference type="InterPro" id="IPR039426">
    <property type="entry name" value="TonB-dep_rcpt-like"/>
</dbReference>
<dbReference type="Proteomes" id="UP000199532">
    <property type="component" value="Unassembled WGS sequence"/>
</dbReference>
<keyword evidence="2 10" id="KW-0813">Transport</keyword>
<comment type="subcellular location">
    <subcellularLocation>
        <location evidence="1 10">Cell outer membrane</location>
        <topology evidence="1 10">Multi-pass membrane protein</topology>
    </subcellularLocation>
</comment>
<evidence type="ECO:0000256" key="10">
    <source>
        <dbReference type="PROSITE-ProRule" id="PRU01360"/>
    </source>
</evidence>
<dbReference type="Pfam" id="PF07715">
    <property type="entry name" value="Plug"/>
    <property type="match status" value="1"/>
</dbReference>
<dbReference type="InterPro" id="IPR000531">
    <property type="entry name" value="Beta-barrel_TonB"/>
</dbReference>
<evidence type="ECO:0000313" key="15">
    <source>
        <dbReference type="Proteomes" id="UP000199532"/>
    </source>
</evidence>
<dbReference type="Gene3D" id="2.40.170.20">
    <property type="entry name" value="TonB-dependent receptor, beta-barrel domain"/>
    <property type="match status" value="1"/>
</dbReference>
<evidence type="ECO:0000313" key="14">
    <source>
        <dbReference type="EMBL" id="SEI59096.1"/>
    </source>
</evidence>
<comment type="similarity">
    <text evidence="10 11">Belongs to the TonB-dependent receptor family.</text>
</comment>
<dbReference type="GO" id="GO:0015344">
    <property type="term" value="F:siderophore uptake transmembrane transporter activity"/>
    <property type="evidence" value="ECO:0007669"/>
    <property type="project" value="TreeGrafter"/>
</dbReference>
<dbReference type="InterPro" id="IPR023996">
    <property type="entry name" value="TonB-dep_OMP_SusC/RagA"/>
</dbReference>
<dbReference type="InterPro" id="IPR037066">
    <property type="entry name" value="Plug_dom_sf"/>
</dbReference>
<evidence type="ECO:0000259" key="13">
    <source>
        <dbReference type="Pfam" id="PF07715"/>
    </source>
</evidence>
<dbReference type="PROSITE" id="PS52016">
    <property type="entry name" value="TONB_DEPENDENT_REC_3"/>
    <property type="match status" value="1"/>
</dbReference>
<dbReference type="NCBIfam" id="TIGR04056">
    <property type="entry name" value="OMP_RagA_SusC"/>
    <property type="match status" value="1"/>
</dbReference>
<dbReference type="InterPro" id="IPR008969">
    <property type="entry name" value="CarboxyPept-like_regulatory"/>
</dbReference>
<evidence type="ECO:0000256" key="4">
    <source>
        <dbReference type="ARBA" id="ARBA00022692"/>
    </source>
</evidence>
<dbReference type="FunFam" id="2.170.130.10:FF:000008">
    <property type="entry name" value="SusC/RagA family TonB-linked outer membrane protein"/>
    <property type="match status" value="1"/>
</dbReference>
<protein>
    <submittedName>
        <fullName evidence="14">TonB-linked outer membrane protein, SusC/RagA family</fullName>
    </submittedName>
</protein>
<dbReference type="Gene3D" id="2.60.40.1120">
    <property type="entry name" value="Carboxypeptidase-like, regulatory domain"/>
    <property type="match status" value="1"/>
</dbReference>
<dbReference type="Pfam" id="PF13715">
    <property type="entry name" value="CarbopepD_reg_2"/>
    <property type="match status" value="1"/>
</dbReference>
<keyword evidence="8" id="KW-0675">Receptor</keyword>
<evidence type="ECO:0000256" key="11">
    <source>
        <dbReference type="RuleBase" id="RU003357"/>
    </source>
</evidence>
<keyword evidence="3 10" id="KW-1134">Transmembrane beta strand</keyword>
<dbReference type="SUPFAM" id="SSF56935">
    <property type="entry name" value="Porins"/>
    <property type="match status" value="1"/>
</dbReference>
<sequence length="1043" mass="114937">MRSRVPKSVIQSGWIMKIVLLNLMLACSLASFAGESSLFITADKEVRGKVVDGGNKSVLPGVNVVVKGTSVGTSTDAEGNFAISVPNESAVLVFSFVGFTSQEVVVGNKTTLEVSLESDSKALSEVVVIGYGSVRKSDLTGAVATIKAEQLMDKPVPNVSQALQGKIAGVEVSVNSNAPGAAAKVRVRGLGSINSNIDPLYVVDGVIGVDGNSINPNDIASLEVLKDASSTAIYGARGANGVIMITTKRGRRGGTKVSYDGNVNVSDLYRHVRTLNSEEFVKTYNLAFANGTKFDPAGGTWTPAAPLNHANFPLLFDTNDKPLYNTNWEKEVYKPAVSHSHQLNFQGGNDKTLYSLSLGYLDQNGLMITSGFKRYSARFTLDNDVNKWLKVGGSLSLIKSTQRLVSDGNGGLNVPRMVSEEVPIVPVKYPDGTWAGNNDIGGLEGGPNPVNIAHNRYTINNTLQMLGNSYLLFHITKDLDFKTDFGFNLSSQKNNFFSSQNLAHMSADQGGVANMRNYANNYWQSENYLTYNKTINSRQRFTALLGASWQRYYQETNFTETQNFIDDFFQWHNLGSGSVRSSSTSEDYKWTMNSYFARATYNLDEKYLFTATGRFDGSSKFGANNKFAFFPSVGAAWRISEEGFLKGNKNITSLKLRASYGLSGNQEIGQYRSIAQIQPGTTVLGGALQSTLLPSYLGNPNLKWERSLQFDAGVELGIRENINLTVDYYNRVTKDLLLQAPIPWSAGQTNANVYQNVGSVRNSGFEVSLNTTNIKTDNFTWSTNFIFAANKNKILKLNNGDADIFPGPNFLGQTNILRVGESIGSLYGMTRLGTYSTDEADLAAQHNLKPGDRKYIYNADGSNYYSIIGRTTPKWTGTFSSTMNYKGFDFTFDIRFVEGLNTAATYKHSVEDRQTIANSLATVLDAWTPEHQNTMISQVRNYKFAQDSHFDTWWVENGSFIRGQNFTFGYSIQDAALERLKLNRLRVYASVQNLFVITKYTGYDPEVDTFNSGYGSNSSFSQNLDFFANPRPRVWNLGCTLTF</sequence>
<keyword evidence="6 11" id="KW-0798">TonB box</keyword>
<keyword evidence="5" id="KW-0732">Signal</keyword>
<feature type="domain" description="TonB-dependent receptor-like beta-barrel" evidence="12">
    <location>
        <begin position="435"/>
        <end position="994"/>
    </location>
</feature>
<proteinExistence type="inferred from homology"/>
<reference evidence="14 15" key="1">
    <citation type="submission" date="2016-10" db="EMBL/GenBank/DDBJ databases">
        <authorList>
            <person name="de Groot N.N."/>
        </authorList>
    </citation>
    <scope>NUCLEOTIDE SEQUENCE [LARGE SCALE GENOMIC DNA]</scope>
    <source>
        <strain evidence="14 15">DSM 19938</strain>
    </source>
</reference>
<accession>A0A1H6RXB8</accession>
<dbReference type="AlphaFoldDB" id="A0A1H6RXB8"/>
<evidence type="ECO:0000256" key="9">
    <source>
        <dbReference type="ARBA" id="ARBA00023237"/>
    </source>
</evidence>
<dbReference type="NCBIfam" id="TIGR04057">
    <property type="entry name" value="SusC_RagA_signa"/>
    <property type="match status" value="1"/>
</dbReference>
<evidence type="ECO:0000259" key="12">
    <source>
        <dbReference type="Pfam" id="PF00593"/>
    </source>
</evidence>
<keyword evidence="4 10" id="KW-0812">Transmembrane</keyword>
<dbReference type="GO" id="GO:0009279">
    <property type="term" value="C:cell outer membrane"/>
    <property type="evidence" value="ECO:0007669"/>
    <property type="project" value="UniProtKB-SubCell"/>
</dbReference>
<gene>
    <name evidence="14" type="ORF">SAMN04487995_1525</name>
</gene>
<dbReference type="SUPFAM" id="SSF49464">
    <property type="entry name" value="Carboxypeptidase regulatory domain-like"/>
    <property type="match status" value="1"/>
</dbReference>
<feature type="domain" description="TonB-dependent receptor plug" evidence="13">
    <location>
        <begin position="136"/>
        <end position="242"/>
    </location>
</feature>
<dbReference type="PANTHER" id="PTHR30069:SF29">
    <property type="entry name" value="HEMOGLOBIN AND HEMOGLOBIN-HAPTOGLOBIN-BINDING PROTEIN 1-RELATED"/>
    <property type="match status" value="1"/>
</dbReference>
<dbReference type="RefSeq" id="WP_229209516.1">
    <property type="nucleotide sequence ID" value="NZ_FNXY01000002.1"/>
</dbReference>
<dbReference type="GO" id="GO:0044718">
    <property type="term" value="P:siderophore transmembrane transport"/>
    <property type="evidence" value="ECO:0007669"/>
    <property type="project" value="TreeGrafter"/>
</dbReference>
<dbReference type="PANTHER" id="PTHR30069">
    <property type="entry name" value="TONB-DEPENDENT OUTER MEMBRANE RECEPTOR"/>
    <property type="match status" value="1"/>
</dbReference>
<evidence type="ECO:0000256" key="3">
    <source>
        <dbReference type="ARBA" id="ARBA00022452"/>
    </source>
</evidence>
<dbReference type="InterPro" id="IPR023997">
    <property type="entry name" value="TonB-dep_OMP_SusC/RagA_CS"/>
</dbReference>
<name>A0A1H6RXB8_9BACT</name>
<organism evidence="14 15">
    <name type="scientific">Dyadobacter koreensis</name>
    <dbReference type="NCBI Taxonomy" id="408657"/>
    <lineage>
        <taxon>Bacteria</taxon>
        <taxon>Pseudomonadati</taxon>
        <taxon>Bacteroidota</taxon>
        <taxon>Cytophagia</taxon>
        <taxon>Cytophagales</taxon>
        <taxon>Spirosomataceae</taxon>
        <taxon>Dyadobacter</taxon>
    </lineage>
</organism>
<dbReference type="EMBL" id="FNXY01000002">
    <property type="protein sequence ID" value="SEI59096.1"/>
    <property type="molecule type" value="Genomic_DNA"/>
</dbReference>
<evidence type="ECO:0000256" key="1">
    <source>
        <dbReference type="ARBA" id="ARBA00004571"/>
    </source>
</evidence>
<evidence type="ECO:0000256" key="6">
    <source>
        <dbReference type="ARBA" id="ARBA00023077"/>
    </source>
</evidence>
<dbReference type="InterPro" id="IPR036942">
    <property type="entry name" value="Beta-barrel_TonB_sf"/>
</dbReference>
<dbReference type="Gene3D" id="2.170.130.10">
    <property type="entry name" value="TonB-dependent receptor, plug domain"/>
    <property type="match status" value="1"/>
</dbReference>
<keyword evidence="15" id="KW-1185">Reference proteome</keyword>
<dbReference type="STRING" id="408657.SAMN04487995_1525"/>
<dbReference type="Pfam" id="PF00593">
    <property type="entry name" value="TonB_dep_Rec_b-barrel"/>
    <property type="match status" value="1"/>
</dbReference>
<dbReference type="InterPro" id="IPR012910">
    <property type="entry name" value="Plug_dom"/>
</dbReference>